<proteinExistence type="predicted"/>
<accession>A0A6P4DXB0</accession>
<gene>
    <name evidence="3" type="primary">LOC107494088</name>
</gene>
<evidence type="ECO:0000256" key="1">
    <source>
        <dbReference type="SAM" id="MobiDB-lite"/>
    </source>
</evidence>
<dbReference type="KEGG" id="adu:107494088"/>
<organism evidence="2 3">
    <name type="scientific">Arachis duranensis</name>
    <name type="common">Wild peanut</name>
    <dbReference type="NCBI Taxonomy" id="130453"/>
    <lineage>
        <taxon>Eukaryota</taxon>
        <taxon>Viridiplantae</taxon>
        <taxon>Streptophyta</taxon>
        <taxon>Embryophyta</taxon>
        <taxon>Tracheophyta</taxon>
        <taxon>Spermatophyta</taxon>
        <taxon>Magnoliopsida</taxon>
        <taxon>eudicotyledons</taxon>
        <taxon>Gunneridae</taxon>
        <taxon>Pentapetalae</taxon>
        <taxon>rosids</taxon>
        <taxon>fabids</taxon>
        <taxon>Fabales</taxon>
        <taxon>Fabaceae</taxon>
        <taxon>Papilionoideae</taxon>
        <taxon>50 kb inversion clade</taxon>
        <taxon>dalbergioids sensu lato</taxon>
        <taxon>Dalbergieae</taxon>
        <taxon>Pterocarpus clade</taxon>
        <taxon>Arachis</taxon>
    </lineage>
</organism>
<protein>
    <submittedName>
        <fullName evidence="3">Uncharacterized protein</fullName>
    </submittedName>
</protein>
<reference evidence="2" key="1">
    <citation type="journal article" date="2016" name="Nat. Genet.">
        <title>The genome sequences of Arachis duranensis and Arachis ipaensis, the diploid ancestors of cultivated peanut.</title>
        <authorList>
            <person name="Bertioli D.J."/>
            <person name="Cannon S.B."/>
            <person name="Froenicke L."/>
            <person name="Huang G."/>
            <person name="Farmer A.D."/>
            <person name="Cannon E.K."/>
            <person name="Liu X."/>
            <person name="Gao D."/>
            <person name="Clevenger J."/>
            <person name="Dash S."/>
            <person name="Ren L."/>
            <person name="Moretzsohn M.C."/>
            <person name="Shirasawa K."/>
            <person name="Huang W."/>
            <person name="Vidigal B."/>
            <person name="Abernathy B."/>
            <person name="Chu Y."/>
            <person name="Niederhuth C.E."/>
            <person name="Umale P."/>
            <person name="Araujo A.C."/>
            <person name="Kozik A."/>
            <person name="Kim K.D."/>
            <person name="Burow M.D."/>
            <person name="Varshney R.K."/>
            <person name="Wang X."/>
            <person name="Zhang X."/>
            <person name="Barkley N."/>
            <person name="Guimaraes P.M."/>
            <person name="Isobe S."/>
            <person name="Guo B."/>
            <person name="Liao B."/>
            <person name="Stalker H.T."/>
            <person name="Schmitz R.J."/>
            <person name="Scheffler B.E."/>
            <person name="Leal-Bertioli S.C."/>
            <person name="Xun X."/>
            <person name="Jackson S.A."/>
            <person name="Michelmore R."/>
            <person name="Ozias-Akins P."/>
        </authorList>
    </citation>
    <scope>NUCLEOTIDE SEQUENCE [LARGE SCALE GENOMIC DNA]</scope>
    <source>
        <strain evidence="2">cv. V14167</strain>
    </source>
</reference>
<dbReference type="Proteomes" id="UP000515211">
    <property type="component" value="Chromosome 6"/>
</dbReference>
<dbReference type="RefSeq" id="XP_015970611.1">
    <property type="nucleotide sequence ID" value="XM_016115125.1"/>
</dbReference>
<evidence type="ECO:0000313" key="2">
    <source>
        <dbReference type="Proteomes" id="UP000515211"/>
    </source>
</evidence>
<dbReference type="AlphaFoldDB" id="A0A6P4DXB0"/>
<name>A0A6P4DXB0_ARADU</name>
<evidence type="ECO:0000313" key="3">
    <source>
        <dbReference type="RefSeq" id="XP_015970611.1"/>
    </source>
</evidence>
<keyword evidence="2" id="KW-1185">Reference proteome</keyword>
<dbReference type="GeneID" id="107494088"/>
<feature type="region of interest" description="Disordered" evidence="1">
    <location>
        <begin position="66"/>
        <end position="85"/>
    </location>
</feature>
<reference evidence="3" key="2">
    <citation type="submission" date="2025-08" db="UniProtKB">
        <authorList>
            <consortium name="RefSeq"/>
        </authorList>
    </citation>
    <scope>IDENTIFICATION</scope>
    <source>
        <tissue evidence="3">Whole plant</tissue>
    </source>
</reference>
<sequence length="132" mass="14673">MGITLMRDAYCVVAHLTTPDLHLLPLLSTNCRRSSSTAHHRGRPFSRPHHHPTSFLFLSHHHPFSLSPSHSPRPKPHHRDRPSAASVIPPATVSLFFPPFTFSYHYPLSPSPNLPSVPLSSDHPAVTHLSGH</sequence>